<gene>
    <name evidence="3" type="ORF">ELS82_09735</name>
</gene>
<evidence type="ECO:0000313" key="3">
    <source>
        <dbReference type="EMBL" id="TFH91774.1"/>
    </source>
</evidence>
<sequence>MLLRRLPVLWLLAFVLPISGCSLLEVKIDSQTTPLTQQELNMRLMTREYTQQFFAQVEQAADATAEQYDPQDKLYQSYVLLWKINAEEGLQRSSYQVSPMAALIDSWVFTEQMNQFFNTGAGQELFVNDDAKRVSTELAADINKLAKSLLKGASYSQTQKFVSEFASAHPFEDLSFIRTPAYRAWLEANQISEDEAVSTLGTMPEALGDVSDRLSLVSEQTPKLMTWKAQLIALNSSISGEQLTQTLQSLQATSESFQDFVENNPQYMEDLARQMSIQLEPLVQEIDQRTTQRIEQLSLEREALEKMVARERAEIALIISAERERFTQDIDKVSQDVVTLAVDKLVELIKSTIIYFILFIVAIFFAPLGLGYLLGRRSAAKNSQ</sequence>
<keyword evidence="2" id="KW-0812">Transmembrane</keyword>
<evidence type="ECO:0000256" key="1">
    <source>
        <dbReference type="SAM" id="Coils"/>
    </source>
</evidence>
<dbReference type="AlphaFoldDB" id="A0A4Y8WG47"/>
<dbReference type="RefSeq" id="WP_134835312.1">
    <property type="nucleotide sequence ID" value="NZ_SATR01000012.1"/>
</dbReference>
<accession>A0A4Y8WG47</accession>
<protein>
    <submittedName>
        <fullName evidence="3">Chemotaxis protein</fullName>
    </submittedName>
</protein>
<dbReference type="EMBL" id="SATR01000012">
    <property type="protein sequence ID" value="TFH91774.1"/>
    <property type="molecule type" value="Genomic_DNA"/>
</dbReference>
<evidence type="ECO:0000256" key="2">
    <source>
        <dbReference type="SAM" id="Phobius"/>
    </source>
</evidence>
<comment type="caution">
    <text evidence="3">The sequence shown here is derived from an EMBL/GenBank/DDBJ whole genome shotgun (WGS) entry which is preliminary data.</text>
</comment>
<organism evidence="3 4">
    <name type="scientific">Vibrio ouci</name>
    <dbReference type="NCBI Taxonomy" id="2499078"/>
    <lineage>
        <taxon>Bacteria</taxon>
        <taxon>Pseudomonadati</taxon>
        <taxon>Pseudomonadota</taxon>
        <taxon>Gammaproteobacteria</taxon>
        <taxon>Vibrionales</taxon>
        <taxon>Vibrionaceae</taxon>
        <taxon>Vibrio</taxon>
    </lineage>
</organism>
<name>A0A4Y8WG47_9VIBR</name>
<feature type="coiled-coil region" evidence="1">
    <location>
        <begin position="287"/>
        <end position="314"/>
    </location>
</feature>
<reference evidence="3 4" key="1">
    <citation type="submission" date="2019-01" db="EMBL/GenBank/DDBJ databases">
        <title>Vibrio BEI176 sp. nov, a marine bacterium isolated from China: eastern marignal seas.</title>
        <authorList>
            <person name="Li B."/>
        </authorList>
    </citation>
    <scope>NUCLEOTIDE SEQUENCE [LARGE SCALE GENOMIC DNA]</scope>
    <source>
        <strain evidence="3 4">BEI176</strain>
    </source>
</reference>
<proteinExistence type="predicted"/>
<keyword evidence="4" id="KW-1185">Reference proteome</keyword>
<dbReference type="OrthoDB" id="1410674at2"/>
<evidence type="ECO:0000313" key="4">
    <source>
        <dbReference type="Proteomes" id="UP000297753"/>
    </source>
</evidence>
<keyword evidence="2" id="KW-1133">Transmembrane helix</keyword>
<feature type="transmembrane region" description="Helical" evidence="2">
    <location>
        <begin position="353"/>
        <end position="374"/>
    </location>
</feature>
<keyword evidence="1" id="KW-0175">Coiled coil</keyword>
<dbReference type="Proteomes" id="UP000297753">
    <property type="component" value="Unassembled WGS sequence"/>
</dbReference>
<keyword evidence="2" id="KW-0472">Membrane</keyword>